<dbReference type="PROSITE" id="PS50113">
    <property type="entry name" value="PAC"/>
    <property type="match status" value="2"/>
</dbReference>
<dbReference type="RefSeq" id="WP_144347529.1">
    <property type="nucleotide sequence ID" value="NZ_VMKP01000002.1"/>
</dbReference>
<dbReference type="SUPFAM" id="SSF55073">
    <property type="entry name" value="Nucleotide cyclase"/>
    <property type="match status" value="1"/>
</dbReference>
<dbReference type="AlphaFoldDB" id="A0A557RJE0"/>
<proteinExistence type="predicted"/>
<dbReference type="PANTHER" id="PTHR46663:SF3">
    <property type="entry name" value="SLL0267 PROTEIN"/>
    <property type="match status" value="1"/>
</dbReference>
<dbReference type="SMART" id="SM00086">
    <property type="entry name" value="PAC"/>
    <property type="match status" value="2"/>
</dbReference>
<dbReference type="Pfam" id="PF00990">
    <property type="entry name" value="GGDEF"/>
    <property type="match status" value="1"/>
</dbReference>
<dbReference type="PROSITE" id="PS50887">
    <property type="entry name" value="GGDEF"/>
    <property type="match status" value="1"/>
</dbReference>
<evidence type="ECO:0000313" key="6">
    <source>
        <dbReference type="Proteomes" id="UP000316688"/>
    </source>
</evidence>
<feature type="domain" description="PAC" evidence="3">
    <location>
        <begin position="109"/>
        <end position="160"/>
    </location>
</feature>
<dbReference type="InterPro" id="IPR035965">
    <property type="entry name" value="PAS-like_dom_sf"/>
</dbReference>
<accession>A0A557RJE0</accession>
<dbReference type="FunFam" id="3.30.70.270:FF:000001">
    <property type="entry name" value="Diguanylate cyclase domain protein"/>
    <property type="match status" value="1"/>
</dbReference>
<feature type="domain" description="GGDEF" evidence="4">
    <location>
        <begin position="315"/>
        <end position="448"/>
    </location>
</feature>
<dbReference type="Pfam" id="PF13426">
    <property type="entry name" value="PAS_9"/>
    <property type="match status" value="1"/>
</dbReference>
<evidence type="ECO:0000259" key="2">
    <source>
        <dbReference type="PROSITE" id="PS50112"/>
    </source>
</evidence>
<dbReference type="Gene3D" id="3.30.450.20">
    <property type="entry name" value="PAS domain"/>
    <property type="match status" value="2"/>
</dbReference>
<dbReference type="InterPro" id="IPR052163">
    <property type="entry name" value="DGC-Regulatory_Protein"/>
</dbReference>
<dbReference type="PROSITE" id="PS50112">
    <property type="entry name" value="PAS"/>
    <property type="match status" value="1"/>
</dbReference>
<reference evidence="5 6" key="1">
    <citation type="submission" date="2019-07" db="EMBL/GenBank/DDBJ databases">
        <title>Reclasification of Spiribacter aquaticus.</title>
        <authorList>
            <person name="Leon M.J."/>
            <person name="Sanchez-Porro C."/>
            <person name="Ventosa A."/>
        </authorList>
    </citation>
    <scope>NUCLEOTIDE SEQUENCE [LARGE SCALE GENOMIC DNA]</scope>
    <source>
        <strain evidence="5 6">SP30</strain>
    </source>
</reference>
<feature type="domain" description="PAS" evidence="2">
    <location>
        <begin position="157"/>
        <end position="227"/>
    </location>
</feature>
<dbReference type="Proteomes" id="UP000316688">
    <property type="component" value="Unassembled WGS sequence"/>
</dbReference>
<gene>
    <name evidence="5" type="ORF">FPL11_04065</name>
</gene>
<dbReference type="CDD" id="cd00130">
    <property type="entry name" value="PAS"/>
    <property type="match status" value="2"/>
</dbReference>
<protein>
    <submittedName>
        <fullName evidence="5">Diguanylate cyclase</fullName>
    </submittedName>
</protein>
<evidence type="ECO:0000259" key="4">
    <source>
        <dbReference type="PROSITE" id="PS50887"/>
    </source>
</evidence>
<dbReference type="PANTHER" id="PTHR46663">
    <property type="entry name" value="DIGUANYLATE CYCLASE DGCT-RELATED"/>
    <property type="match status" value="1"/>
</dbReference>
<evidence type="ECO:0000259" key="3">
    <source>
        <dbReference type="PROSITE" id="PS50113"/>
    </source>
</evidence>
<dbReference type="CDD" id="cd01949">
    <property type="entry name" value="GGDEF"/>
    <property type="match status" value="1"/>
</dbReference>
<comment type="cofactor">
    <cofactor evidence="1">
        <name>Mg(2+)</name>
        <dbReference type="ChEBI" id="CHEBI:18420"/>
    </cofactor>
</comment>
<sequence>MVWLLALVALAALAIYGLNGRRLTDTERDRYARFEEFARNVPGVLYQFRIDPQGTMGFPFVSERIESLTGCTAGAVMADAEVIFSRIHGDDRAAVFKAIEDSKEALETFEVTFRLEHVKHGTRWLEASSTPSRSDDGTLTWHGYLEDVTEERATQDRLEQADKVFEVMREGILIADESHRIVRINPALERMLGYSSEELRGKTPAMLYSSRDRDAAYQDILNALDAGAGRWQGDVQMQRRDGSAIDIDCFVARIRNEAMGTVRHISVLHDISERLSYQQRLERLASFDALTGLPNRRILSDRLDQAIAQSQRTGEVFAVCMLDLDDFKPVNDRFGHEAGDQVLKAVGERLGDTLRGEDTVARVGGDEFVIVIRHYKRDPVVFDRILNALAGPIELDASQATVEVRGSLGVSLFEPTTPLNGDQLLRQADQAAYRVKSRGGHDYRFFSGPDTE</sequence>
<dbReference type="SUPFAM" id="SSF55785">
    <property type="entry name" value="PYP-like sensor domain (PAS domain)"/>
    <property type="match status" value="2"/>
</dbReference>
<dbReference type="InterPro" id="IPR013655">
    <property type="entry name" value="PAS_fold_3"/>
</dbReference>
<feature type="domain" description="PAC" evidence="3">
    <location>
        <begin position="231"/>
        <end position="283"/>
    </location>
</feature>
<dbReference type="NCBIfam" id="TIGR00254">
    <property type="entry name" value="GGDEF"/>
    <property type="match status" value="1"/>
</dbReference>
<dbReference type="Pfam" id="PF08447">
    <property type="entry name" value="PAS_3"/>
    <property type="match status" value="1"/>
</dbReference>
<dbReference type="NCBIfam" id="TIGR00229">
    <property type="entry name" value="sensory_box"/>
    <property type="match status" value="1"/>
</dbReference>
<dbReference type="InterPro" id="IPR043128">
    <property type="entry name" value="Rev_trsase/Diguanyl_cyclase"/>
</dbReference>
<evidence type="ECO:0000256" key="1">
    <source>
        <dbReference type="ARBA" id="ARBA00001946"/>
    </source>
</evidence>
<dbReference type="GO" id="GO:0003824">
    <property type="term" value="F:catalytic activity"/>
    <property type="evidence" value="ECO:0007669"/>
    <property type="project" value="UniProtKB-ARBA"/>
</dbReference>
<dbReference type="Gene3D" id="3.30.70.270">
    <property type="match status" value="1"/>
</dbReference>
<organism evidence="5 6">
    <name type="scientific">Spiribacter aquaticus</name>
    <dbReference type="NCBI Taxonomy" id="1935996"/>
    <lineage>
        <taxon>Bacteria</taxon>
        <taxon>Pseudomonadati</taxon>
        <taxon>Pseudomonadota</taxon>
        <taxon>Gammaproteobacteria</taxon>
        <taxon>Chromatiales</taxon>
        <taxon>Ectothiorhodospiraceae</taxon>
        <taxon>Spiribacter</taxon>
    </lineage>
</organism>
<dbReference type="InterPro" id="IPR000014">
    <property type="entry name" value="PAS"/>
</dbReference>
<name>A0A557RJE0_9GAMM</name>
<dbReference type="InterPro" id="IPR000700">
    <property type="entry name" value="PAS-assoc_C"/>
</dbReference>
<dbReference type="InterPro" id="IPR000160">
    <property type="entry name" value="GGDEF_dom"/>
</dbReference>
<keyword evidence="6" id="KW-1185">Reference proteome</keyword>
<dbReference type="SMART" id="SM00091">
    <property type="entry name" value="PAS"/>
    <property type="match status" value="2"/>
</dbReference>
<dbReference type="InterPro" id="IPR029787">
    <property type="entry name" value="Nucleotide_cyclase"/>
</dbReference>
<evidence type="ECO:0000313" key="5">
    <source>
        <dbReference type="EMBL" id="TVO65270.1"/>
    </source>
</evidence>
<comment type="caution">
    <text evidence="5">The sequence shown here is derived from an EMBL/GenBank/DDBJ whole genome shotgun (WGS) entry which is preliminary data.</text>
</comment>
<dbReference type="SMART" id="SM00267">
    <property type="entry name" value="GGDEF"/>
    <property type="match status" value="1"/>
</dbReference>
<dbReference type="EMBL" id="VMKP01000002">
    <property type="protein sequence ID" value="TVO65270.1"/>
    <property type="molecule type" value="Genomic_DNA"/>
</dbReference>
<dbReference type="InterPro" id="IPR001610">
    <property type="entry name" value="PAC"/>
</dbReference>